<evidence type="ECO:0000259" key="1">
    <source>
        <dbReference type="Pfam" id="PF19259"/>
    </source>
</evidence>
<evidence type="ECO:0000313" key="3">
    <source>
        <dbReference type="Proteomes" id="UP000188268"/>
    </source>
</evidence>
<dbReference type="OMA" id="AWIRKAN"/>
<dbReference type="Gramene" id="OMO99868">
    <property type="protein sequence ID" value="OMO99868"/>
    <property type="gene ID" value="CCACVL1_03571"/>
</dbReference>
<feature type="domain" description="Ty3 transposon capsid-like protein" evidence="1">
    <location>
        <begin position="117"/>
        <end position="249"/>
    </location>
</feature>
<accession>A0A1R3JYD3</accession>
<protein>
    <submittedName>
        <fullName evidence="2">Retrotransposon gag protein</fullName>
    </submittedName>
</protein>
<sequence length="297" mass="34342">MADEVQTRLQKEVATLQKEVQRIDASNEQTRSSIEQTRFDFCAGMDAMGKEMRQMFEKLLLKIDSNITAKNLIEPSGSTESRPIIVSDEKQFTEHSKLQCPRFNGDDFLGWKLKVEQFFAADNTEDKHKVLIAMMHLDGRALQWHQKFIRDKGSLHEVTWNQYSLSLQARFCDTESTNPFYVLVAHKHTNTVEEYFEEFESLLSLVDISEDQALGIFISNLKPEVEQRIRLFYPKTLNHAFNLAKQVEVMIFNLPRKPNIPYKHILKSDEDDTLSGLEVTNDEISAIEATFDHVLPP</sequence>
<comment type="caution">
    <text evidence="2">The sequence shown here is derived from an EMBL/GenBank/DDBJ whole genome shotgun (WGS) entry which is preliminary data.</text>
</comment>
<proteinExistence type="predicted"/>
<dbReference type="AlphaFoldDB" id="A0A1R3JYD3"/>
<dbReference type="Proteomes" id="UP000188268">
    <property type="component" value="Unassembled WGS sequence"/>
</dbReference>
<dbReference type="Pfam" id="PF19259">
    <property type="entry name" value="Ty3_capsid"/>
    <property type="match status" value="1"/>
</dbReference>
<gene>
    <name evidence="2" type="ORF">CCACVL1_03571</name>
</gene>
<dbReference type="EMBL" id="AWWV01006763">
    <property type="protein sequence ID" value="OMO99868.1"/>
    <property type="molecule type" value="Genomic_DNA"/>
</dbReference>
<dbReference type="OrthoDB" id="992950at2759"/>
<reference evidence="2 3" key="1">
    <citation type="submission" date="2013-09" db="EMBL/GenBank/DDBJ databases">
        <title>Corchorus capsularis genome sequencing.</title>
        <authorList>
            <person name="Alam M."/>
            <person name="Haque M.S."/>
            <person name="Islam M.S."/>
            <person name="Emdad E.M."/>
            <person name="Islam M.M."/>
            <person name="Ahmed B."/>
            <person name="Halim A."/>
            <person name="Hossen Q.M.M."/>
            <person name="Hossain M.Z."/>
            <person name="Ahmed R."/>
            <person name="Khan M.M."/>
            <person name="Islam R."/>
            <person name="Rashid M.M."/>
            <person name="Khan S.A."/>
            <person name="Rahman M.S."/>
            <person name="Alam M."/>
        </authorList>
    </citation>
    <scope>NUCLEOTIDE SEQUENCE [LARGE SCALE GENOMIC DNA]</scope>
    <source>
        <strain evidence="3">cv. CVL-1</strain>
        <tissue evidence="2">Whole seedling</tissue>
    </source>
</reference>
<dbReference type="InterPro" id="IPR045358">
    <property type="entry name" value="Ty3_capsid"/>
</dbReference>
<keyword evidence="3" id="KW-1185">Reference proteome</keyword>
<evidence type="ECO:0000313" key="2">
    <source>
        <dbReference type="EMBL" id="OMO99868.1"/>
    </source>
</evidence>
<organism evidence="2 3">
    <name type="scientific">Corchorus capsularis</name>
    <name type="common">Jute</name>
    <dbReference type="NCBI Taxonomy" id="210143"/>
    <lineage>
        <taxon>Eukaryota</taxon>
        <taxon>Viridiplantae</taxon>
        <taxon>Streptophyta</taxon>
        <taxon>Embryophyta</taxon>
        <taxon>Tracheophyta</taxon>
        <taxon>Spermatophyta</taxon>
        <taxon>Magnoliopsida</taxon>
        <taxon>eudicotyledons</taxon>
        <taxon>Gunneridae</taxon>
        <taxon>Pentapetalae</taxon>
        <taxon>rosids</taxon>
        <taxon>malvids</taxon>
        <taxon>Malvales</taxon>
        <taxon>Malvaceae</taxon>
        <taxon>Grewioideae</taxon>
        <taxon>Apeibeae</taxon>
        <taxon>Corchorus</taxon>
    </lineage>
</organism>
<name>A0A1R3JYD3_COCAP</name>